<reference evidence="1 2" key="1">
    <citation type="submission" date="2020-03" db="EMBL/GenBank/DDBJ databases">
        <title>FDA dAtabase for Regulatory Grade micrObial Sequences (FDA-ARGOS): Supporting development and validation of Infectious Disease Dx tests.</title>
        <authorList>
            <person name="Campos J."/>
            <person name="Goldberg B."/>
            <person name="Tallon L."/>
            <person name="Sadzewicz L."/>
            <person name="Vavikolanu K."/>
            <person name="Mehta A."/>
            <person name="Aluvathingal J."/>
            <person name="Nadendla S."/>
            <person name="Nandy P."/>
            <person name="Geyer C."/>
            <person name="Yan Y."/>
            <person name="Sichtig H."/>
        </authorList>
    </citation>
    <scope>NUCLEOTIDE SEQUENCE [LARGE SCALE GENOMIC DNA]</scope>
    <source>
        <strain evidence="1 2">FDAARGOS_656</strain>
    </source>
</reference>
<name>A0A8H6BTT8_CANAX</name>
<dbReference type="Gene3D" id="3.40.630.10">
    <property type="entry name" value="Zn peptidases"/>
    <property type="match status" value="1"/>
</dbReference>
<gene>
    <name evidence="1" type="ORF">FOB64_006276</name>
</gene>
<proteinExistence type="predicted"/>
<dbReference type="PANTHER" id="PTHR10404">
    <property type="entry name" value="N-ACETYLATED-ALPHA-LINKED ACIDIC DIPEPTIDASE"/>
    <property type="match status" value="1"/>
</dbReference>
<dbReference type="AlphaFoldDB" id="A0A8H6BTT8"/>
<evidence type="ECO:0000313" key="2">
    <source>
        <dbReference type="Proteomes" id="UP000536275"/>
    </source>
</evidence>
<dbReference type="InterPro" id="IPR039373">
    <property type="entry name" value="Peptidase_M28B"/>
</dbReference>
<accession>A0A8H6BTT8</accession>
<dbReference type="PANTHER" id="PTHR10404:SF46">
    <property type="entry name" value="VACUOLAR PROTEIN SORTING-ASSOCIATED PROTEIN 70"/>
    <property type="match status" value="1"/>
</dbReference>
<dbReference type="GO" id="GO:0004180">
    <property type="term" value="F:carboxypeptidase activity"/>
    <property type="evidence" value="ECO:0007669"/>
    <property type="project" value="TreeGrafter"/>
</dbReference>
<evidence type="ECO:0008006" key="3">
    <source>
        <dbReference type="Google" id="ProtNLM"/>
    </source>
</evidence>
<dbReference type="InterPro" id="IPR046450">
    <property type="entry name" value="PA_dom_sf"/>
</dbReference>
<organism evidence="1 2">
    <name type="scientific">Candida albicans</name>
    <name type="common">Yeast</name>
    <dbReference type="NCBI Taxonomy" id="5476"/>
    <lineage>
        <taxon>Eukaryota</taxon>
        <taxon>Fungi</taxon>
        <taxon>Dikarya</taxon>
        <taxon>Ascomycota</taxon>
        <taxon>Saccharomycotina</taxon>
        <taxon>Pichiomycetes</taxon>
        <taxon>Debaryomycetaceae</taxon>
        <taxon>Candida/Lodderomyces clade</taxon>
        <taxon>Candida</taxon>
    </lineage>
</organism>
<evidence type="ECO:0000313" key="1">
    <source>
        <dbReference type="EMBL" id="KAF6063285.1"/>
    </source>
</evidence>
<dbReference type="Proteomes" id="UP000536275">
    <property type="component" value="Unassembled WGS sequence"/>
</dbReference>
<comment type="caution">
    <text evidence="1">The sequence shown here is derived from an EMBL/GenBank/DDBJ whole genome shotgun (WGS) entry which is preliminary data.</text>
</comment>
<sequence length="625" mass="72110">MSQDNPKLTEFVISGFKDLKAFQTQVVKRKVNIGTPESSSVKLFDEQGKTIYIPSLLELDYSTPAYFALGKSGHFVGDYYDIESDYNSFGKDKVKSLKNAITRGSLLNNTKIPAIPISQDEIKPILNTFAFPGNGPYSNWEFAPTTTAKYKLQVDTRFANSEEPKEFTNIVGTIKGIINDADIVIGARRDSYTSSNPLSGHAVLLEIMRYYQKLVNVGWKPLRNIKFVSWDASYLNLLGVESFINDTTVFNPKRTIVAYISIDGDAVTGSKFAVDANAVFNSVLRRTAKSIPIPKESVSYTNKMGEHNIGDDDVYITDNKGNNNNNNNNDNDILIDNFVHNDFTTLYRYWWKQDKTSINNNLGLPIDSTESMIFQKHLATPIINVRFENDPEHDKAIYIPNSNYYSYDWLIHEKVDDDLLLHGSLIRFIGLLGISLTEHEVYDYKTHAYFKAISTYYKQFKAETKESLSKWDDLVVPNYLIFKSTIFQDLDTNEPVKFRQITHQFNKLMDHIVNQTTIFDKWNENVEDGLMQDYPWYMYYKKLQHYAEYKVSNYKLAYLENDLQLNDRDYLYLKTGENGDIIDVPNYYYDSIIYGQQSFNPNESNQEFLINDIYMVLLLICTKAY</sequence>
<dbReference type="SUPFAM" id="SSF52025">
    <property type="entry name" value="PA domain"/>
    <property type="match status" value="1"/>
</dbReference>
<protein>
    <recommendedName>
        <fullName evidence="3">Peptide hydrolase</fullName>
    </recommendedName>
</protein>
<dbReference type="EMBL" id="JABWAD010000061">
    <property type="protein sequence ID" value="KAF6063285.1"/>
    <property type="molecule type" value="Genomic_DNA"/>
</dbReference>
<dbReference type="SUPFAM" id="SSF53187">
    <property type="entry name" value="Zn-dependent exopeptidases"/>
    <property type="match status" value="1"/>
</dbReference>